<sequence length="85" mass="9959">MKRLAFKQFITKVAFLRKVFTFSEDIALNLIVDLRVIKRMTTIPHGHYKTFDSQTSSAHENFSALKYPSILFLKRNRSKHILCLS</sequence>
<name>A0A3G9CSW1_METTE</name>
<protein>
    <submittedName>
        <fullName evidence="1">50S ribosomal protein L1</fullName>
    </submittedName>
</protein>
<evidence type="ECO:0000313" key="1">
    <source>
        <dbReference type="EMBL" id="BAW29183.1"/>
    </source>
</evidence>
<dbReference type="Proteomes" id="UP000265557">
    <property type="component" value="Chromosome"/>
</dbReference>
<dbReference type="EMBL" id="AP017646">
    <property type="protein sequence ID" value="BAW29183.1"/>
    <property type="molecule type" value="Genomic_DNA"/>
</dbReference>
<evidence type="ECO:0000313" key="2">
    <source>
        <dbReference type="Proteomes" id="UP000265557"/>
    </source>
</evidence>
<keyword evidence="1" id="KW-0687">Ribonucleoprotein</keyword>
<dbReference type="GO" id="GO:0005840">
    <property type="term" value="C:ribosome"/>
    <property type="evidence" value="ECO:0007669"/>
    <property type="project" value="UniProtKB-KW"/>
</dbReference>
<dbReference type="AlphaFoldDB" id="A0A3G9CSW1"/>
<proteinExistence type="predicted"/>
<gene>
    <name evidence="1" type="ORF">MESMT1_1253</name>
</gene>
<keyword evidence="1" id="KW-0689">Ribosomal protein</keyword>
<accession>A0A3G9CSW1</accession>
<reference evidence="1 2" key="1">
    <citation type="submission" date="2016-09" db="EMBL/GenBank/DDBJ databases">
        <title>Complete Genome Sequence of Methanosarcina thermophila MT-1.</title>
        <authorList>
            <person name="Kouzuma A."/>
        </authorList>
    </citation>
    <scope>NUCLEOTIDE SEQUENCE [LARGE SCALE GENOMIC DNA]</scope>
    <source>
        <strain evidence="1 2">MT-1</strain>
    </source>
</reference>
<organism evidence="1 2">
    <name type="scientific">Methanosarcina thermophila</name>
    <dbReference type="NCBI Taxonomy" id="2210"/>
    <lineage>
        <taxon>Archaea</taxon>
        <taxon>Methanobacteriati</taxon>
        <taxon>Methanobacteriota</taxon>
        <taxon>Stenosarchaea group</taxon>
        <taxon>Methanomicrobia</taxon>
        <taxon>Methanosarcinales</taxon>
        <taxon>Methanosarcinaceae</taxon>
        <taxon>Methanosarcina</taxon>
    </lineage>
</organism>